<evidence type="ECO:0000313" key="2">
    <source>
        <dbReference type="EMBL" id="RNM43258.1"/>
    </source>
</evidence>
<organism evidence="2 4">
    <name type="scientific">Eggerthella sinensis</name>
    <dbReference type="NCBI Taxonomy" id="242230"/>
    <lineage>
        <taxon>Bacteria</taxon>
        <taxon>Bacillati</taxon>
        <taxon>Actinomycetota</taxon>
        <taxon>Coriobacteriia</taxon>
        <taxon>Eggerthellales</taxon>
        <taxon>Eggerthellaceae</taxon>
        <taxon>Eggerthella</taxon>
    </lineage>
</organism>
<comment type="caution">
    <text evidence="2">The sequence shown here is derived from an EMBL/GenBank/DDBJ whole genome shotgun (WGS) entry which is preliminary data.</text>
</comment>
<dbReference type="Proteomes" id="UP000253817">
    <property type="component" value="Unassembled WGS sequence"/>
</dbReference>
<sequence length="519" mass="56899">MCALVIAVALIPLGTGKAPGVSQSFSVQAYASGTRTLVPPTEDGMIVFDRSGNLTTADKDWYLRYGKYTGCMFTVKGEGIVRIQATTSAGMFYRNSYETVNGRDDPERVAELSLWKPTKAGLGEYYGLYEDVEIVDGFGVPDPDRDITVKLTKMLGSTIDLPIDEQDDSDAKSFGLWTNADYGDVADSAESPLANTDAVFDTFDGQTITVTAYFEDGSCATQTIELHTADFKAQMDDPDAFYGYGDITIYPEIVDRSTMPNVYAPEVTEDGACFWLHSLYGVIVDETEGPHPYPLDNANEWLNDTVPFVFDRANTFEPVENAVIGEDSICDPSSSVIVSVPENGSWASQDSEPRELEVANLRLERSAQLPFGLAVEDTIEYAGYRGDMAYANKVSEEQMGYHIEDDGSLTSGFSYRTVTFEATNRSDGEVLLYTAALGDLAVLDDNEGHFSRMASRMMWTTGFDAATNSGWDCVLAPGETRELSVVYVVSDELDEQDDPLFCLSSYQGDSVAFRIKSLL</sequence>
<evidence type="ECO:0000313" key="4">
    <source>
        <dbReference type="Proteomes" id="UP000270112"/>
    </source>
</evidence>
<protein>
    <submittedName>
        <fullName evidence="2">Uncharacterized protein</fullName>
    </submittedName>
</protein>
<dbReference type="AlphaFoldDB" id="A0A3N0J1Y9"/>
<reference evidence="1 3" key="1">
    <citation type="journal article" date="2018" name="Elife">
        <title>Discovery and characterization of a prevalent human gut bacterial enzyme sufficient for the inactivation of a family of plant toxins.</title>
        <authorList>
            <person name="Koppel N."/>
            <person name="Bisanz J.E."/>
            <person name="Pandelia M.E."/>
            <person name="Turnbaugh P.J."/>
            <person name="Balskus E.P."/>
        </authorList>
    </citation>
    <scope>NUCLEOTIDE SEQUENCE [LARGE SCALE GENOMIC DNA]</scope>
    <source>
        <strain evidence="1 3">DSM 16107</strain>
    </source>
</reference>
<reference evidence="2" key="3">
    <citation type="journal article" date="2019" name="Microbiol. Resour. Announc.">
        <title>Draft Genome Sequences of Type Strains of Gordonibacter faecihominis, Paraeggerthella hongkongensis, Parvibacter caecicola,Slackia equolifaciens, Slackia faecicanis, and Slackia isoflavoniconvertens.</title>
        <authorList>
            <person name="Danylec N."/>
            <person name="Stoll D.A."/>
            <person name="Dotsch A."/>
            <person name="Huch M."/>
        </authorList>
    </citation>
    <scope>NUCLEOTIDE SEQUENCE</scope>
    <source>
        <strain evidence="2">DSM 16107</strain>
    </source>
</reference>
<reference evidence="4" key="2">
    <citation type="submission" date="2018-05" db="EMBL/GenBank/DDBJ databases">
        <title>Genome Sequencing of selected type strains of the family Eggerthellaceae.</title>
        <authorList>
            <person name="Danylec N."/>
            <person name="Stoll D.A."/>
            <person name="Doetsch A."/>
            <person name="Huch M."/>
        </authorList>
    </citation>
    <scope>NUCLEOTIDE SEQUENCE [LARGE SCALE GENOMIC DNA]</scope>
    <source>
        <strain evidence="4">DSM 16107</strain>
    </source>
</reference>
<keyword evidence="3" id="KW-1185">Reference proteome</keyword>
<dbReference type="EMBL" id="QICC01000002">
    <property type="protein sequence ID" value="RNM43258.1"/>
    <property type="molecule type" value="Genomic_DNA"/>
</dbReference>
<dbReference type="EMBL" id="PPTT01000003">
    <property type="protein sequence ID" value="RDB71093.1"/>
    <property type="molecule type" value="Genomic_DNA"/>
</dbReference>
<evidence type="ECO:0000313" key="3">
    <source>
        <dbReference type="Proteomes" id="UP000253817"/>
    </source>
</evidence>
<proteinExistence type="predicted"/>
<name>A0A3N0J1Y9_9ACTN</name>
<dbReference type="Proteomes" id="UP000270112">
    <property type="component" value="Unassembled WGS sequence"/>
</dbReference>
<gene>
    <name evidence="1" type="ORF">C1876_02335</name>
    <name evidence="2" type="ORF">DMP09_00945</name>
</gene>
<accession>A0A3N0J1Y9</accession>
<evidence type="ECO:0000313" key="1">
    <source>
        <dbReference type="EMBL" id="RDB71093.1"/>
    </source>
</evidence>